<organism evidence="1 2">
    <name type="scientific">Hibiscus sabdariffa</name>
    <name type="common">roselle</name>
    <dbReference type="NCBI Taxonomy" id="183260"/>
    <lineage>
        <taxon>Eukaryota</taxon>
        <taxon>Viridiplantae</taxon>
        <taxon>Streptophyta</taxon>
        <taxon>Embryophyta</taxon>
        <taxon>Tracheophyta</taxon>
        <taxon>Spermatophyta</taxon>
        <taxon>Magnoliopsida</taxon>
        <taxon>eudicotyledons</taxon>
        <taxon>Gunneridae</taxon>
        <taxon>Pentapetalae</taxon>
        <taxon>rosids</taxon>
        <taxon>malvids</taxon>
        <taxon>Malvales</taxon>
        <taxon>Malvaceae</taxon>
        <taxon>Malvoideae</taxon>
        <taxon>Hibiscus</taxon>
    </lineage>
</organism>
<name>A0ABR1Z5Y7_9ROSI</name>
<dbReference type="EMBL" id="JBBPBM010002874">
    <property type="protein sequence ID" value="KAK8474214.1"/>
    <property type="molecule type" value="Genomic_DNA"/>
</dbReference>
<evidence type="ECO:0000313" key="1">
    <source>
        <dbReference type="EMBL" id="KAK8474214.1"/>
    </source>
</evidence>
<sequence length="82" mass="9627">MNASIPQHSRFIHDCIQQKWTKGDVVHVHVNRIKPRPACLHLDLGYVAEKRNINYCYLYYNMICPSLVLVLLVSRYKQLEDG</sequence>
<comment type="caution">
    <text evidence="1">The sequence shown here is derived from an EMBL/GenBank/DDBJ whole genome shotgun (WGS) entry which is preliminary data.</text>
</comment>
<protein>
    <submittedName>
        <fullName evidence="1">Uncharacterized protein</fullName>
    </submittedName>
</protein>
<reference evidence="1 2" key="1">
    <citation type="journal article" date="2024" name="G3 (Bethesda)">
        <title>Genome assembly of Hibiscus sabdariffa L. provides insights into metabolisms of medicinal natural products.</title>
        <authorList>
            <person name="Kim T."/>
        </authorList>
    </citation>
    <scope>NUCLEOTIDE SEQUENCE [LARGE SCALE GENOMIC DNA]</scope>
    <source>
        <strain evidence="1">TK-2024</strain>
        <tissue evidence="1">Old leaves</tissue>
    </source>
</reference>
<proteinExistence type="predicted"/>
<dbReference type="Proteomes" id="UP001472677">
    <property type="component" value="Unassembled WGS sequence"/>
</dbReference>
<keyword evidence="2" id="KW-1185">Reference proteome</keyword>
<evidence type="ECO:0000313" key="2">
    <source>
        <dbReference type="Proteomes" id="UP001472677"/>
    </source>
</evidence>
<gene>
    <name evidence="1" type="ORF">V6N12_005825</name>
</gene>
<accession>A0ABR1Z5Y7</accession>